<name>A0A1X3HD31_9BRAD</name>
<accession>A0A1X3HD31</accession>
<evidence type="ECO:0000259" key="3">
    <source>
        <dbReference type="PROSITE" id="PS50902"/>
    </source>
</evidence>
<dbReference type="InterPro" id="IPR029039">
    <property type="entry name" value="Flavoprotein-like_sf"/>
</dbReference>
<proteinExistence type="predicted"/>
<dbReference type="GO" id="GO:0010181">
    <property type="term" value="F:FMN binding"/>
    <property type="evidence" value="ECO:0007669"/>
    <property type="project" value="InterPro"/>
</dbReference>
<dbReference type="EMBL" id="NAFI01000146">
    <property type="protein sequence ID" value="OSJ16944.1"/>
    <property type="molecule type" value="Genomic_DNA"/>
</dbReference>
<dbReference type="InterPro" id="IPR005025">
    <property type="entry name" value="FMN_Rdtase-like_dom"/>
</dbReference>
<dbReference type="SUPFAM" id="SSF52218">
    <property type="entry name" value="Flavoproteins"/>
    <property type="match status" value="1"/>
</dbReference>
<dbReference type="RefSeq" id="WP_085357433.1">
    <property type="nucleotide sequence ID" value="NZ_NAFD01000155.1"/>
</dbReference>
<protein>
    <submittedName>
        <fullName evidence="4">Flavodoxin</fullName>
    </submittedName>
</protein>
<sequence>MPLLAIAYFSISGTTEKLAHAVARGADGRAQVTLCRITGGDIVSGRFQSESLLETIDGADAVAFGSPTYMGGPAAQFKAFADASSDRWSQQRWANTIAAGFTTGACASGDQLHTLSYFSILAAQHGMLWCGLDIPGGEDPSGRNRLGSQLGLATHLIDGSLPESDLGTAAYLGLRLAKWQAATANRTVVGAAHRPLHDSLRLLRSRRCSSASSLVMPRR</sequence>
<dbReference type="PROSITE" id="PS50902">
    <property type="entry name" value="FLAVODOXIN_LIKE"/>
    <property type="match status" value="1"/>
</dbReference>
<dbReference type="GO" id="GO:0003955">
    <property type="term" value="F:NAD(P)H dehydrogenase (quinone) activity"/>
    <property type="evidence" value="ECO:0007669"/>
    <property type="project" value="TreeGrafter"/>
</dbReference>
<gene>
    <name evidence="4" type="ORF">BSZ18_05150</name>
</gene>
<dbReference type="PANTHER" id="PTHR30546">
    <property type="entry name" value="FLAVODOXIN-RELATED PROTEIN WRBA-RELATED"/>
    <property type="match status" value="1"/>
</dbReference>
<organism evidence="4 5">
    <name type="scientific">Bradyrhizobium canariense</name>
    <dbReference type="NCBI Taxonomy" id="255045"/>
    <lineage>
        <taxon>Bacteria</taxon>
        <taxon>Pseudomonadati</taxon>
        <taxon>Pseudomonadota</taxon>
        <taxon>Alphaproteobacteria</taxon>
        <taxon>Hyphomicrobiales</taxon>
        <taxon>Nitrobacteraceae</taxon>
        <taxon>Bradyrhizobium</taxon>
    </lineage>
</organism>
<evidence type="ECO:0000256" key="1">
    <source>
        <dbReference type="ARBA" id="ARBA00022630"/>
    </source>
</evidence>
<feature type="domain" description="Flavodoxin-like" evidence="3">
    <location>
        <begin position="4"/>
        <end position="177"/>
    </location>
</feature>
<dbReference type="Proteomes" id="UP000193553">
    <property type="component" value="Unassembled WGS sequence"/>
</dbReference>
<evidence type="ECO:0000313" key="5">
    <source>
        <dbReference type="Proteomes" id="UP000193553"/>
    </source>
</evidence>
<dbReference type="GO" id="GO:0016020">
    <property type="term" value="C:membrane"/>
    <property type="evidence" value="ECO:0007669"/>
    <property type="project" value="TreeGrafter"/>
</dbReference>
<dbReference type="AlphaFoldDB" id="A0A1X3HD31"/>
<dbReference type="Pfam" id="PF03358">
    <property type="entry name" value="FMN_red"/>
    <property type="match status" value="1"/>
</dbReference>
<keyword evidence="2" id="KW-0288">FMN</keyword>
<dbReference type="Gene3D" id="3.40.50.360">
    <property type="match status" value="1"/>
</dbReference>
<comment type="caution">
    <text evidence="4">The sequence shown here is derived from an EMBL/GenBank/DDBJ whole genome shotgun (WGS) entry which is preliminary data.</text>
</comment>
<evidence type="ECO:0000256" key="2">
    <source>
        <dbReference type="ARBA" id="ARBA00022643"/>
    </source>
</evidence>
<dbReference type="InterPro" id="IPR008254">
    <property type="entry name" value="Flavodoxin/NO_synth"/>
</dbReference>
<keyword evidence="1" id="KW-0285">Flavoprotein</keyword>
<evidence type="ECO:0000313" key="4">
    <source>
        <dbReference type="EMBL" id="OSJ16944.1"/>
    </source>
</evidence>
<dbReference type="PANTHER" id="PTHR30546:SF23">
    <property type="entry name" value="FLAVOPROTEIN-LIKE PROTEIN YCP4-RELATED"/>
    <property type="match status" value="1"/>
</dbReference>
<dbReference type="OrthoDB" id="9801479at2"/>
<reference evidence="4 5" key="1">
    <citation type="submission" date="2017-03" db="EMBL/GenBank/DDBJ databases">
        <title>Whole genome sequences of fourteen strains of Bradyrhizobium canariense and one strain of Bradyrhizobium japonicum isolated from Lupinus (Papilionoideae: Genisteae) species in Algeria.</title>
        <authorList>
            <person name="Crovadore J."/>
            <person name="Chekireb D."/>
            <person name="Brachmann A."/>
            <person name="Chablais R."/>
            <person name="Cochard B."/>
            <person name="Lefort F."/>
        </authorList>
    </citation>
    <scope>NUCLEOTIDE SEQUENCE [LARGE SCALE GENOMIC DNA]</scope>
    <source>
        <strain evidence="4 5">UBMA195</strain>
    </source>
</reference>